<dbReference type="PANTHER" id="PTHR30027">
    <property type="entry name" value="RIBOSOMAL RNA SMALL SUBUNIT METHYLTRANSFERASE E"/>
    <property type="match status" value="1"/>
</dbReference>
<evidence type="ECO:0000313" key="14">
    <source>
        <dbReference type="Proteomes" id="UP001319827"/>
    </source>
</evidence>
<dbReference type="Proteomes" id="UP001319827">
    <property type="component" value="Chromosome"/>
</dbReference>
<dbReference type="GO" id="GO:0008168">
    <property type="term" value="F:methyltransferase activity"/>
    <property type="evidence" value="ECO:0007669"/>
    <property type="project" value="UniProtKB-KW"/>
</dbReference>
<name>A0ABN6DTR2_9BACT</name>
<comment type="similarity">
    <text evidence="2 10">Belongs to the RNA methyltransferase RsmE family.</text>
</comment>
<comment type="catalytic activity">
    <reaction evidence="9 10">
        <text>uridine(1498) in 16S rRNA + S-adenosyl-L-methionine = N(3)-methyluridine(1498) in 16S rRNA + S-adenosyl-L-homocysteine + H(+)</text>
        <dbReference type="Rhea" id="RHEA:42920"/>
        <dbReference type="Rhea" id="RHEA-COMP:10283"/>
        <dbReference type="Rhea" id="RHEA-COMP:10284"/>
        <dbReference type="ChEBI" id="CHEBI:15378"/>
        <dbReference type="ChEBI" id="CHEBI:57856"/>
        <dbReference type="ChEBI" id="CHEBI:59789"/>
        <dbReference type="ChEBI" id="CHEBI:65315"/>
        <dbReference type="ChEBI" id="CHEBI:74502"/>
        <dbReference type="EC" id="2.1.1.193"/>
    </reaction>
</comment>
<keyword evidence="3 10" id="KW-0963">Cytoplasm</keyword>
<evidence type="ECO:0000259" key="12">
    <source>
        <dbReference type="Pfam" id="PF20260"/>
    </source>
</evidence>
<dbReference type="InterPro" id="IPR006700">
    <property type="entry name" value="RsmE"/>
</dbReference>
<evidence type="ECO:0000256" key="4">
    <source>
        <dbReference type="ARBA" id="ARBA00022552"/>
    </source>
</evidence>
<dbReference type="InterPro" id="IPR029026">
    <property type="entry name" value="tRNA_m1G_MTases_N"/>
</dbReference>
<dbReference type="EC" id="2.1.1.193" evidence="10"/>
<evidence type="ECO:0000256" key="9">
    <source>
        <dbReference type="ARBA" id="ARBA00047944"/>
    </source>
</evidence>
<dbReference type="InterPro" id="IPR046887">
    <property type="entry name" value="RsmE_PUA-like"/>
</dbReference>
<dbReference type="RefSeq" id="WP_221250983.1">
    <property type="nucleotide sequence ID" value="NZ_AP024355.1"/>
</dbReference>
<dbReference type="EMBL" id="AP024355">
    <property type="protein sequence ID" value="BCR03512.1"/>
    <property type="molecule type" value="Genomic_DNA"/>
</dbReference>
<evidence type="ECO:0000256" key="7">
    <source>
        <dbReference type="ARBA" id="ARBA00022691"/>
    </source>
</evidence>
<reference evidence="13 14" key="1">
    <citation type="journal article" date="2016" name="C (Basel)">
        <title>Selective Growth of and Electricity Production by Marine Exoelectrogenic Bacteria in Self-Aggregated Hydrogel of Microbially Reduced Graphene Oxide.</title>
        <authorList>
            <person name="Yoshida N."/>
            <person name="Goto Y."/>
            <person name="Miyata Y."/>
        </authorList>
    </citation>
    <scope>NUCLEOTIDE SEQUENCE [LARGE SCALE GENOMIC DNA]</scope>
    <source>
        <strain evidence="13 14">NIT-T3</strain>
    </source>
</reference>
<dbReference type="SUPFAM" id="SSF88697">
    <property type="entry name" value="PUA domain-like"/>
    <property type="match status" value="1"/>
</dbReference>
<keyword evidence="6 10" id="KW-0808">Transferase</keyword>
<dbReference type="GO" id="GO:0032259">
    <property type="term" value="P:methylation"/>
    <property type="evidence" value="ECO:0007669"/>
    <property type="project" value="UniProtKB-KW"/>
</dbReference>
<gene>
    <name evidence="13" type="primary">rsmE</name>
    <name evidence="13" type="ORF">DESUT3_05810</name>
</gene>
<reference evidence="13 14" key="2">
    <citation type="journal article" date="2021" name="Int. J. Syst. Evol. Microbiol.">
        <title>Isolation and Polyphasic Characterization of Desulfuromonas versatilis sp. Nov., an Electrogenic Bacteria Capable of Versatile Metabolism Isolated from a Graphene Oxide-Reducing Enrichment Culture.</title>
        <authorList>
            <person name="Xie L."/>
            <person name="Yoshida N."/>
            <person name="Ishii S."/>
            <person name="Meng L."/>
        </authorList>
    </citation>
    <scope>NUCLEOTIDE SEQUENCE [LARGE SCALE GENOMIC DNA]</scope>
    <source>
        <strain evidence="13 14">NIT-T3</strain>
    </source>
</reference>
<keyword evidence="14" id="KW-1185">Reference proteome</keyword>
<evidence type="ECO:0000313" key="13">
    <source>
        <dbReference type="EMBL" id="BCR03512.1"/>
    </source>
</evidence>
<comment type="subcellular location">
    <subcellularLocation>
        <location evidence="1 10">Cytoplasm</location>
    </subcellularLocation>
</comment>
<sequence length="248" mass="27441">MRQFFVPTALLQEDEVPLEGEVHHHLATVLRLKPGEEVLLLDGQGMLCRCRIERLERRSGRALVLERWREGEKVFPIQLLQALPKGDKLELVLQKGTELGITRFTPVEAERSVALVQGDRGEKRLQRWERIVLEAARQSRRPLLPRLEPPLPLSEALAACRAELRLMLWEQESRPLAAVLPPTPPRDAAILVGPEGGFSPAEAQTARAAGFLPVGLGPRILRSETAGFAVASILQFIYGDLGAAPGKT</sequence>
<dbReference type="PIRSF" id="PIRSF015601">
    <property type="entry name" value="MTase_slr0722"/>
    <property type="match status" value="1"/>
</dbReference>
<dbReference type="Pfam" id="PF20260">
    <property type="entry name" value="PUA_4"/>
    <property type="match status" value="1"/>
</dbReference>
<evidence type="ECO:0000259" key="11">
    <source>
        <dbReference type="Pfam" id="PF04452"/>
    </source>
</evidence>
<keyword evidence="5 10" id="KW-0489">Methyltransferase</keyword>
<evidence type="ECO:0000256" key="3">
    <source>
        <dbReference type="ARBA" id="ARBA00022490"/>
    </source>
</evidence>
<dbReference type="SUPFAM" id="SSF75217">
    <property type="entry name" value="alpha/beta knot"/>
    <property type="match status" value="1"/>
</dbReference>
<evidence type="ECO:0000256" key="10">
    <source>
        <dbReference type="PIRNR" id="PIRNR015601"/>
    </source>
</evidence>
<dbReference type="CDD" id="cd18084">
    <property type="entry name" value="RsmE-like"/>
    <property type="match status" value="1"/>
</dbReference>
<dbReference type="NCBIfam" id="TIGR00046">
    <property type="entry name" value="RsmE family RNA methyltransferase"/>
    <property type="match status" value="1"/>
</dbReference>
<evidence type="ECO:0000256" key="2">
    <source>
        <dbReference type="ARBA" id="ARBA00005528"/>
    </source>
</evidence>
<dbReference type="Pfam" id="PF04452">
    <property type="entry name" value="Methyltrans_RNA"/>
    <property type="match status" value="1"/>
</dbReference>
<feature type="domain" description="Ribosomal RNA small subunit methyltransferase E methyltransferase" evidence="11">
    <location>
        <begin position="75"/>
        <end position="235"/>
    </location>
</feature>
<feature type="domain" description="Ribosomal RNA small subunit methyltransferase E PUA-like" evidence="12">
    <location>
        <begin position="18"/>
        <end position="59"/>
    </location>
</feature>
<keyword evidence="4 10" id="KW-0698">rRNA processing</keyword>
<comment type="function">
    <text evidence="8 10">Specifically methylates the N3 position of the uracil ring of uridine 1498 (m3U1498) in 16S rRNA. Acts on the fully assembled 30S ribosomal subunit.</text>
</comment>
<dbReference type="NCBIfam" id="NF008692">
    <property type="entry name" value="PRK11713.1-5"/>
    <property type="match status" value="1"/>
</dbReference>
<keyword evidence="7 10" id="KW-0949">S-adenosyl-L-methionine</keyword>
<proteinExistence type="inferred from homology"/>
<dbReference type="InterPro" id="IPR015947">
    <property type="entry name" value="PUA-like_sf"/>
</dbReference>
<protein>
    <recommendedName>
        <fullName evidence="10">Ribosomal RNA small subunit methyltransferase E</fullName>
        <ecNumber evidence="10">2.1.1.193</ecNumber>
    </recommendedName>
</protein>
<evidence type="ECO:0000256" key="8">
    <source>
        <dbReference type="ARBA" id="ARBA00025699"/>
    </source>
</evidence>
<organism evidence="13 14">
    <name type="scientific">Desulfuromonas versatilis</name>
    <dbReference type="NCBI Taxonomy" id="2802975"/>
    <lineage>
        <taxon>Bacteria</taxon>
        <taxon>Pseudomonadati</taxon>
        <taxon>Thermodesulfobacteriota</taxon>
        <taxon>Desulfuromonadia</taxon>
        <taxon>Desulfuromonadales</taxon>
        <taxon>Desulfuromonadaceae</taxon>
        <taxon>Desulfuromonas</taxon>
    </lineage>
</organism>
<dbReference type="PANTHER" id="PTHR30027:SF3">
    <property type="entry name" value="16S RRNA (URACIL(1498)-N(3))-METHYLTRANSFERASE"/>
    <property type="match status" value="1"/>
</dbReference>
<dbReference type="InterPro" id="IPR029028">
    <property type="entry name" value="Alpha/beta_knot_MTases"/>
</dbReference>
<evidence type="ECO:0000256" key="6">
    <source>
        <dbReference type="ARBA" id="ARBA00022679"/>
    </source>
</evidence>
<dbReference type="Gene3D" id="3.40.1280.10">
    <property type="match status" value="1"/>
</dbReference>
<accession>A0ABN6DTR2</accession>
<evidence type="ECO:0000256" key="5">
    <source>
        <dbReference type="ARBA" id="ARBA00022603"/>
    </source>
</evidence>
<evidence type="ECO:0000256" key="1">
    <source>
        <dbReference type="ARBA" id="ARBA00004496"/>
    </source>
</evidence>
<dbReference type="InterPro" id="IPR046886">
    <property type="entry name" value="RsmE_MTase_dom"/>
</dbReference>